<keyword evidence="13" id="KW-1185">Reference proteome</keyword>
<dbReference type="GO" id="GO:0042761">
    <property type="term" value="P:very long-chain fatty acid biosynthetic process"/>
    <property type="evidence" value="ECO:0007669"/>
    <property type="project" value="TreeGrafter"/>
</dbReference>
<dbReference type="PANTHER" id="PTHR11157">
    <property type="entry name" value="FATTY ACID ACYL TRANSFERASE-RELATED"/>
    <property type="match status" value="1"/>
</dbReference>
<evidence type="ECO:0000256" key="3">
    <source>
        <dbReference type="ARBA" id="ARBA00022679"/>
    </source>
</evidence>
<dbReference type="GeneID" id="36342328"/>
<dbReference type="AlphaFoldDB" id="W6UY84"/>
<feature type="transmembrane region" description="Helical" evidence="10">
    <location>
        <begin position="265"/>
        <end position="286"/>
    </location>
</feature>
<dbReference type="GO" id="GO:0030148">
    <property type="term" value="P:sphingolipid biosynthetic process"/>
    <property type="evidence" value="ECO:0007669"/>
    <property type="project" value="TreeGrafter"/>
</dbReference>
<dbReference type="OMA" id="MPMSVWM"/>
<dbReference type="CTD" id="36342328"/>
<gene>
    <name evidence="12" type="ORF">EGR_06613</name>
</gene>
<feature type="region of interest" description="Disordered" evidence="11">
    <location>
        <begin position="332"/>
        <end position="351"/>
    </location>
</feature>
<feature type="transmembrane region" description="Helical" evidence="10">
    <location>
        <begin position="86"/>
        <end position="107"/>
    </location>
</feature>
<dbReference type="InterPro" id="IPR030457">
    <property type="entry name" value="ELO_CS"/>
</dbReference>
<evidence type="ECO:0000256" key="5">
    <source>
        <dbReference type="ARBA" id="ARBA00022832"/>
    </source>
</evidence>
<organism evidence="12 13">
    <name type="scientific">Echinococcus granulosus</name>
    <name type="common">Hydatid tapeworm</name>
    <dbReference type="NCBI Taxonomy" id="6210"/>
    <lineage>
        <taxon>Eukaryota</taxon>
        <taxon>Metazoa</taxon>
        <taxon>Spiralia</taxon>
        <taxon>Lophotrochozoa</taxon>
        <taxon>Platyhelminthes</taxon>
        <taxon>Cestoda</taxon>
        <taxon>Eucestoda</taxon>
        <taxon>Cyclophyllidea</taxon>
        <taxon>Taeniidae</taxon>
        <taxon>Echinococcus</taxon>
        <taxon>Echinococcus granulosus group</taxon>
    </lineage>
</organism>
<proteinExistence type="inferred from homology"/>
<feature type="transmembrane region" description="Helical" evidence="10">
    <location>
        <begin position="231"/>
        <end position="253"/>
    </location>
</feature>
<dbReference type="Pfam" id="PF01151">
    <property type="entry name" value="ELO"/>
    <property type="match status" value="1"/>
</dbReference>
<evidence type="ECO:0000256" key="11">
    <source>
        <dbReference type="SAM" id="MobiDB-lite"/>
    </source>
</evidence>
<dbReference type="KEGG" id="egl:EGR_06613"/>
<dbReference type="GO" id="GO:0005789">
    <property type="term" value="C:endoplasmic reticulum membrane"/>
    <property type="evidence" value="ECO:0007669"/>
    <property type="project" value="TreeGrafter"/>
</dbReference>
<evidence type="ECO:0000313" key="12">
    <source>
        <dbReference type="EMBL" id="EUB58524.1"/>
    </source>
</evidence>
<dbReference type="OrthoDB" id="434092at2759"/>
<dbReference type="RefSeq" id="XP_024349720.1">
    <property type="nucleotide sequence ID" value="XM_024495862.1"/>
</dbReference>
<keyword evidence="8 10" id="KW-0472">Membrane</keyword>
<feature type="transmembrane region" description="Helical" evidence="10">
    <location>
        <begin position="127"/>
        <end position="152"/>
    </location>
</feature>
<keyword evidence="5 10" id="KW-0276">Fatty acid metabolism</keyword>
<keyword evidence="4 10" id="KW-0812">Transmembrane</keyword>
<evidence type="ECO:0000256" key="8">
    <source>
        <dbReference type="ARBA" id="ARBA00023136"/>
    </source>
</evidence>
<evidence type="ECO:0000256" key="1">
    <source>
        <dbReference type="ARBA" id="ARBA00004141"/>
    </source>
</evidence>
<dbReference type="PANTHER" id="PTHR11157:SF69">
    <property type="entry name" value="ELONGATION OF VERY LONG CHAIN FATTY ACIDS PROTEIN 7"/>
    <property type="match status" value="1"/>
</dbReference>
<dbReference type="EMBL" id="APAU02000060">
    <property type="protein sequence ID" value="EUB58524.1"/>
    <property type="molecule type" value="Genomic_DNA"/>
</dbReference>
<evidence type="ECO:0000256" key="7">
    <source>
        <dbReference type="ARBA" id="ARBA00023098"/>
    </source>
</evidence>
<sequence>MWISSHDGYFLPQIKVKSDRAWTKAIETVPKSVCSIGLGGFRYRVFAVSSPMSGESAIEDGSPLLDQVKLTYNRMLSQGDPRVSDWAMMASPMPTFGIVGFYLFAVWYGKKVMAQRSSGFEIRNIMVFYNSCMVLLSLWLVYEFSVAGWIFGSYTLGCQPVDPSMHPQALRMARACWVFYISKLIELADTFFFVLRRKFQLITFLHVFHHAVMAASWWFGVKFVPGGFSTFHALINSFIHVWMYTYYALAAAGPQFYPYLWWKRYMTTAQILQFVLVIAHTTQLFFFKDCDYPILFGWWILSYAFIFLILFSHFYYQTYIKAHKMAVAKSTDGEKADTGDGKENGTKDKTD</sequence>
<comment type="subcellular location">
    <subcellularLocation>
        <location evidence="1">Membrane</location>
        <topology evidence="1">Multi-pass membrane protein</topology>
    </subcellularLocation>
</comment>
<dbReference type="GO" id="GO:0034625">
    <property type="term" value="P:fatty acid elongation, monounsaturated fatty acid"/>
    <property type="evidence" value="ECO:0007669"/>
    <property type="project" value="TreeGrafter"/>
</dbReference>
<dbReference type="Proteomes" id="UP000019149">
    <property type="component" value="Unassembled WGS sequence"/>
</dbReference>
<comment type="similarity">
    <text evidence="10">Belongs to the ELO family.</text>
</comment>
<keyword evidence="2 10" id="KW-0444">Lipid biosynthesis</keyword>
<evidence type="ECO:0000256" key="2">
    <source>
        <dbReference type="ARBA" id="ARBA00022516"/>
    </source>
</evidence>
<name>W6UY84_ECHGR</name>
<keyword evidence="9 10" id="KW-0275">Fatty acid biosynthesis</keyword>
<comment type="catalytic activity">
    <reaction evidence="10">
        <text>a very-long-chain acyl-CoA + malonyl-CoA + H(+) = a very-long-chain 3-oxoacyl-CoA + CO2 + CoA</text>
        <dbReference type="Rhea" id="RHEA:32727"/>
        <dbReference type="ChEBI" id="CHEBI:15378"/>
        <dbReference type="ChEBI" id="CHEBI:16526"/>
        <dbReference type="ChEBI" id="CHEBI:57287"/>
        <dbReference type="ChEBI" id="CHEBI:57384"/>
        <dbReference type="ChEBI" id="CHEBI:90725"/>
        <dbReference type="ChEBI" id="CHEBI:90736"/>
        <dbReference type="EC" id="2.3.1.199"/>
    </reaction>
</comment>
<dbReference type="GO" id="GO:0034626">
    <property type="term" value="P:fatty acid elongation, polyunsaturated fatty acid"/>
    <property type="evidence" value="ECO:0007669"/>
    <property type="project" value="TreeGrafter"/>
</dbReference>
<evidence type="ECO:0000256" key="6">
    <source>
        <dbReference type="ARBA" id="ARBA00022989"/>
    </source>
</evidence>
<dbReference type="GO" id="GO:0009922">
    <property type="term" value="F:fatty acid elongase activity"/>
    <property type="evidence" value="ECO:0007669"/>
    <property type="project" value="UniProtKB-EC"/>
</dbReference>
<feature type="transmembrane region" description="Helical" evidence="10">
    <location>
        <begin position="292"/>
        <end position="316"/>
    </location>
</feature>
<keyword evidence="6 10" id="KW-1133">Transmembrane helix</keyword>
<feature type="transmembrane region" description="Helical" evidence="10">
    <location>
        <begin position="201"/>
        <end position="219"/>
    </location>
</feature>
<comment type="caution">
    <text evidence="12">The sequence shown here is derived from an EMBL/GenBank/DDBJ whole genome shotgun (WGS) entry which is preliminary data.</text>
</comment>
<dbReference type="STRING" id="6210.W6UY84"/>
<keyword evidence="7 10" id="KW-0443">Lipid metabolism</keyword>
<accession>W6UY84</accession>
<keyword evidence="3 10" id="KW-0808">Transferase</keyword>
<dbReference type="GO" id="GO:0019367">
    <property type="term" value="P:fatty acid elongation, saturated fatty acid"/>
    <property type="evidence" value="ECO:0007669"/>
    <property type="project" value="TreeGrafter"/>
</dbReference>
<protein>
    <recommendedName>
        <fullName evidence="10">Elongation of very long chain fatty acids protein</fullName>
        <ecNumber evidence="10">2.3.1.199</ecNumber>
    </recommendedName>
    <alternativeName>
        <fullName evidence="10">Very-long-chain 3-oxoacyl-CoA synthase</fullName>
    </alternativeName>
</protein>
<dbReference type="InterPro" id="IPR002076">
    <property type="entry name" value="ELO_fam"/>
</dbReference>
<evidence type="ECO:0000256" key="4">
    <source>
        <dbReference type="ARBA" id="ARBA00022692"/>
    </source>
</evidence>
<reference evidence="12 13" key="1">
    <citation type="journal article" date="2013" name="Nat. Genet.">
        <title>The genome of the hydatid tapeworm Echinococcus granulosus.</title>
        <authorList>
            <person name="Zheng H."/>
            <person name="Zhang W."/>
            <person name="Zhang L."/>
            <person name="Zhang Z."/>
            <person name="Li J."/>
            <person name="Lu G."/>
            <person name="Zhu Y."/>
            <person name="Wang Y."/>
            <person name="Huang Y."/>
            <person name="Liu J."/>
            <person name="Kang H."/>
            <person name="Chen J."/>
            <person name="Wang L."/>
            <person name="Chen A."/>
            <person name="Yu S."/>
            <person name="Gao Z."/>
            <person name="Jin L."/>
            <person name="Gu W."/>
            <person name="Wang Z."/>
            <person name="Zhao L."/>
            <person name="Shi B."/>
            <person name="Wen H."/>
            <person name="Lin R."/>
            <person name="Jones M.K."/>
            <person name="Brejova B."/>
            <person name="Vinar T."/>
            <person name="Zhao G."/>
            <person name="McManus D.P."/>
            <person name="Chen Z."/>
            <person name="Zhou Y."/>
            <person name="Wang S."/>
        </authorList>
    </citation>
    <scope>NUCLEOTIDE SEQUENCE [LARGE SCALE GENOMIC DNA]</scope>
</reference>
<evidence type="ECO:0000313" key="13">
    <source>
        <dbReference type="Proteomes" id="UP000019149"/>
    </source>
</evidence>
<dbReference type="EC" id="2.3.1.199" evidence="10"/>
<dbReference type="PROSITE" id="PS01188">
    <property type="entry name" value="ELO"/>
    <property type="match status" value="1"/>
</dbReference>
<evidence type="ECO:0000256" key="10">
    <source>
        <dbReference type="RuleBase" id="RU361115"/>
    </source>
</evidence>
<evidence type="ECO:0000256" key="9">
    <source>
        <dbReference type="ARBA" id="ARBA00023160"/>
    </source>
</evidence>